<dbReference type="InterPro" id="IPR001304">
    <property type="entry name" value="C-type_lectin-like"/>
</dbReference>
<dbReference type="AlphaFoldDB" id="A0A9D4K0T3"/>
<dbReference type="EMBL" id="JAIWYP010000005">
    <property type="protein sequence ID" value="KAH3827208.1"/>
    <property type="molecule type" value="Genomic_DNA"/>
</dbReference>
<dbReference type="Pfam" id="PF00059">
    <property type="entry name" value="Lectin_C"/>
    <property type="match status" value="1"/>
</dbReference>
<feature type="domain" description="C-type lectin" evidence="2">
    <location>
        <begin position="37"/>
        <end position="149"/>
    </location>
</feature>
<dbReference type="InterPro" id="IPR050111">
    <property type="entry name" value="C-type_lectin/snaclec_domain"/>
</dbReference>
<dbReference type="PROSITE" id="PS50041">
    <property type="entry name" value="C_TYPE_LECTIN_2"/>
    <property type="match status" value="1"/>
</dbReference>
<dbReference type="InterPro" id="IPR016187">
    <property type="entry name" value="CTDL_fold"/>
</dbReference>
<dbReference type="InterPro" id="IPR016186">
    <property type="entry name" value="C-type_lectin-like/link_sf"/>
</dbReference>
<sequence>MATLLLSVLALTTYVAVGGVNVNCPPHLVKNDNLREYGSSCYEFVLSHFESWYKADADCKSRRGHLVSLNSFPEQTFILNTMQILGYHDDHGVWIGLTDHDGEGNWHWADNTKPVFTNWAPGQPGMLSSNEDCAMLEFKDGTWHDYPCEGFFFFSQKHGWICEYGQMSGQWVNPK</sequence>
<evidence type="ECO:0000313" key="4">
    <source>
        <dbReference type="Proteomes" id="UP000828390"/>
    </source>
</evidence>
<comment type="caution">
    <text evidence="3">The sequence shown here is derived from an EMBL/GenBank/DDBJ whole genome shotgun (WGS) entry which is preliminary data.</text>
</comment>
<gene>
    <name evidence="3" type="ORF">DPMN_129138</name>
</gene>
<keyword evidence="1" id="KW-0732">Signal</keyword>
<dbReference type="SMART" id="SM00034">
    <property type="entry name" value="CLECT"/>
    <property type="match status" value="1"/>
</dbReference>
<evidence type="ECO:0000256" key="1">
    <source>
        <dbReference type="SAM" id="SignalP"/>
    </source>
</evidence>
<name>A0A9D4K0T3_DREPO</name>
<accession>A0A9D4K0T3</accession>
<reference evidence="3" key="1">
    <citation type="journal article" date="2019" name="bioRxiv">
        <title>The Genome of the Zebra Mussel, Dreissena polymorpha: A Resource for Invasive Species Research.</title>
        <authorList>
            <person name="McCartney M.A."/>
            <person name="Auch B."/>
            <person name="Kono T."/>
            <person name="Mallez S."/>
            <person name="Zhang Y."/>
            <person name="Obille A."/>
            <person name="Becker A."/>
            <person name="Abrahante J.E."/>
            <person name="Garbe J."/>
            <person name="Badalamenti J.P."/>
            <person name="Herman A."/>
            <person name="Mangelson H."/>
            <person name="Liachko I."/>
            <person name="Sullivan S."/>
            <person name="Sone E.D."/>
            <person name="Koren S."/>
            <person name="Silverstein K.A.T."/>
            <person name="Beckman K.B."/>
            <person name="Gohl D.M."/>
        </authorList>
    </citation>
    <scope>NUCLEOTIDE SEQUENCE</scope>
    <source>
        <strain evidence="3">Duluth1</strain>
        <tissue evidence="3">Whole animal</tissue>
    </source>
</reference>
<evidence type="ECO:0000259" key="2">
    <source>
        <dbReference type="PROSITE" id="PS50041"/>
    </source>
</evidence>
<protein>
    <recommendedName>
        <fullName evidence="2">C-type lectin domain-containing protein</fullName>
    </recommendedName>
</protein>
<dbReference type="PANTHER" id="PTHR22803">
    <property type="entry name" value="MANNOSE, PHOSPHOLIPASE, LECTIN RECEPTOR RELATED"/>
    <property type="match status" value="1"/>
</dbReference>
<reference evidence="3" key="2">
    <citation type="submission" date="2020-11" db="EMBL/GenBank/DDBJ databases">
        <authorList>
            <person name="McCartney M.A."/>
            <person name="Auch B."/>
            <person name="Kono T."/>
            <person name="Mallez S."/>
            <person name="Becker A."/>
            <person name="Gohl D.M."/>
            <person name="Silverstein K.A.T."/>
            <person name="Koren S."/>
            <person name="Bechman K.B."/>
            <person name="Herman A."/>
            <person name="Abrahante J.E."/>
            <person name="Garbe J."/>
        </authorList>
    </citation>
    <scope>NUCLEOTIDE SEQUENCE</scope>
    <source>
        <strain evidence="3">Duluth1</strain>
        <tissue evidence="3">Whole animal</tissue>
    </source>
</reference>
<keyword evidence="4" id="KW-1185">Reference proteome</keyword>
<organism evidence="3 4">
    <name type="scientific">Dreissena polymorpha</name>
    <name type="common">Zebra mussel</name>
    <name type="synonym">Mytilus polymorpha</name>
    <dbReference type="NCBI Taxonomy" id="45954"/>
    <lineage>
        <taxon>Eukaryota</taxon>
        <taxon>Metazoa</taxon>
        <taxon>Spiralia</taxon>
        <taxon>Lophotrochozoa</taxon>
        <taxon>Mollusca</taxon>
        <taxon>Bivalvia</taxon>
        <taxon>Autobranchia</taxon>
        <taxon>Heteroconchia</taxon>
        <taxon>Euheterodonta</taxon>
        <taxon>Imparidentia</taxon>
        <taxon>Neoheterodontei</taxon>
        <taxon>Myida</taxon>
        <taxon>Dreissenoidea</taxon>
        <taxon>Dreissenidae</taxon>
        <taxon>Dreissena</taxon>
    </lineage>
</organism>
<feature type="chain" id="PRO_5039513281" description="C-type lectin domain-containing protein" evidence="1">
    <location>
        <begin position="19"/>
        <end position="175"/>
    </location>
</feature>
<proteinExistence type="predicted"/>
<evidence type="ECO:0000313" key="3">
    <source>
        <dbReference type="EMBL" id="KAH3827208.1"/>
    </source>
</evidence>
<dbReference type="Gene3D" id="3.10.100.10">
    <property type="entry name" value="Mannose-Binding Protein A, subunit A"/>
    <property type="match status" value="1"/>
</dbReference>
<dbReference type="SUPFAM" id="SSF56436">
    <property type="entry name" value="C-type lectin-like"/>
    <property type="match status" value="1"/>
</dbReference>
<feature type="signal peptide" evidence="1">
    <location>
        <begin position="1"/>
        <end position="18"/>
    </location>
</feature>
<dbReference type="Proteomes" id="UP000828390">
    <property type="component" value="Unassembled WGS sequence"/>
</dbReference>